<dbReference type="Proteomes" id="UP000076532">
    <property type="component" value="Unassembled WGS sequence"/>
</dbReference>
<feature type="non-terminal residue" evidence="2">
    <location>
        <position position="247"/>
    </location>
</feature>
<keyword evidence="3" id="KW-1185">Reference proteome</keyword>
<organism evidence="2 3">
    <name type="scientific">Athelia psychrophila</name>
    <dbReference type="NCBI Taxonomy" id="1759441"/>
    <lineage>
        <taxon>Eukaryota</taxon>
        <taxon>Fungi</taxon>
        <taxon>Dikarya</taxon>
        <taxon>Basidiomycota</taxon>
        <taxon>Agaricomycotina</taxon>
        <taxon>Agaricomycetes</taxon>
        <taxon>Agaricomycetidae</taxon>
        <taxon>Atheliales</taxon>
        <taxon>Atheliaceae</taxon>
        <taxon>Athelia</taxon>
    </lineage>
</organism>
<dbReference type="EMBL" id="KV417539">
    <property type="protein sequence ID" value="KZP22493.1"/>
    <property type="molecule type" value="Genomic_DNA"/>
</dbReference>
<feature type="non-terminal residue" evidence="2">
    <location>
        <position position="1"/>
    </location>
</feature>
<evidence type="ECO:0000313" key="2">
    <source>
        <dbReference type="EMBL" id="KZP22493.1"/>
    </source>
</evidence>
<dbReference type="AlphaFoldDB" id="A0A166L220"/>
<evidence type="ECO:0000313" key="3">
    <source>
        <dbReference type="Proteomes" id="UP000076532"/>
    </source>
</evidence>
<accession>A0A166L220</accession>
<reference evidence="2 3" key="1">
    <citation type="journal article" date="2016" name="Mol. Biol. Evol.">
        <title>Comparative Genomics of Early-Diverging Mushroom-Forming Fungi Provides Insights into the Origins of Lignocellulose Decay Capabilities.</title>
        <authorList>
            <person name="Nagy L.G."/>
            <person name="Riley R."/>
            <person name="Tritt A."/>
            <person name="Adam C."/>
            <person name="Daum C."/>
            <person name="Floudas D."/>
            <person name="Sun H."/>
            <person name="Yadav J.S."/>
            <person name="Pangilinan J."/>
            <person name="Larsson K.H."/>
            <person name="Matsuura K."/>
            <person name="Barry K."/>
            <person name="Labutti K."/>
            <person name="Kuo R."/>
            <person name="Ohm R.A."/>
            <person name="Bhattacharya S.S."/>
            <person name="Shirouzu T."/>
            <person name="Yoshinaga Y."/>
            <person name="Martin F.M."/>
            <person name="Grigoriev I.V."/>
            <person name="Hibbett D.S."/>
        </authorList>
    </citation>
    <scope>NUCLEOTIDE SEQUENCE [LARGE SCALE GENOMIC DNA]</scope>
    <source>
        <strain evidence="2 3">CBS 109695</strain>
    </source>
</reference>
<gene>
    <name evidence="2" type="ORF">FIBSPDRAFT_675888</name>
</gene>
<protein>
    <submittedName>
        <fullName evidence="2">Uncharacterized protein</fullName>
    </submittedName>
</protein>
<proteinExistence type="predicted"/>
<feature type="region of interest" description="Disordered" evidence="1">
    <location>
        <begin position="211"/>
        <end position="247"/>
    </location>
</feature>
<name>A0A166L220_9AGAM</name>
<dbReference type="OrthoDB" id="3067373at2759"/>
<evidence type="ECO:0000256" key="1">
    <source>
        <dbReference type="SAM" id="MobiDB-lite"/>
    </source>
</evidence>
<sequence>NDENSDMDEAVLRYQGIIVDHALPPVKRMQRIDDKTGRYLTQSIAVTGFGCASFQQAYQGMFVIAEHLGRHLPNDAAPLWKVQKYHGMDTIHGSNRYLTWKGASEVAASIPFAPHVDPFQTLSEIAGDKYIHTEENHVEYMVCSGLESDKATRYRPKDPATFAVGDIVEVQVSFAAFSTRGRNGNALELVLRGVTLLTDRFSRAARITQMMSETSKPAASAPALKRKTRYEDDDVEVDSTGEQLKRM</sequence>